<gene>
    <name evidence="1" type="ORF">C7381_10934</name>
</gene>
<dbReference type="AlphaFoldDB" id="A0A2U1E229"/>
<comment type="caution">
    <text evidence="1">The sequence shown here is derived from an EMBL/GenBank/DDBJ whole genome shotgun (WGS) entry which is preliminary data.</text>
</comment>
<evidence type="ECO:0000313" key="1">
    <source>
        <dbReference type="EMBL" id="PVY93769.1"/>
    </source>
</evidence>
<organism evidence="1 2">
    <name type="scientific">Ezakiella coagulans</name>
    <dbReference type="NCBI Taxonomy" id="46507"/>
    <lineage>
        <taxon>Bacteria</taxon>
        <taxon>Bacillati</taxon>
        <taxon>Bacillota</taxon>
        <taxon>Tissierellia</taxon>
        <taxon>Ezakiella</taxon>
    </lineage>
</organism>
<keyword evidence="2" id="KW-1185">Reference proteome</keyword>
<protein>
    <recommendedName>
        <fullName evidence="3">Peptidase C39-like protein</fullName>
    </recommendedName>
</protein>
<evidence type="ECO:0000313" key="2">
    <source>
        <dbReference type="Proteomes" id="UP000245793"/>
    </source>
</evidence>
<proteinExistence type="predicted"/>
<dbReference type="Proteomes" id="UP000245793">
    <property type="component" value="Unassembled WGS sequence"/>
</dbReference>
<dbReference type="RefSeq" id="WP_034546645.1">
    <property type="nucleotide sequence ID" value="NZ_CAUPJO010000013.1"/>
</dbReference>
<name>A0A2U1E229_9FIRM</name>
<evidence type="ECO:0008006" key="3">
    <source>
        <dbReference type="Google" id="ProtNLM"/>
    </source>
</evidence>
<reference evidence="1 2" key="1">
    <citation type="submission" date="2018-04" db="EMBL/GenBank/DDBJ databases">
        <title>Genomic Encyclopedia of Type Strains, Phase IV (KMG-IV): sequencing the most valuable type-strain genomes for metagenomic binning, comparative biology and taxonomic classification.</title>
        <authorList>
            <person name="Goeker M."/>
        </authorList>
    </citation>
    <scope>NUCLEOTIDE SEQUENCE [LARGE SCALE GENOMIC DNA]</scope>
    <source>
        <strain evidence="1 2">DSM 20705</strain>
    </source>
</reference>
<sequence>MRGNLKVIYSGMEYYGGHQDWLKSFGIKKFFRNRACGLAAISNVIYYYSDEEYCEILKLAYDIVKPSLAGIYSAKRLENALNEIALLYEIPLSTEIFNPYTYEGFRWYVNDVINSGGFLIMLNYNNRNKDLSYHWVTITGANGDVITTSNWGSKLKYSLREIWSMRGLMLKLIKVNLDQN</sequence>
<accession>A0A2U1E229</accession>
<dbReference type="EMBL" id="QEKV01000009">
    <property type="protein sequence ID" value="PVY93769.1"/>
    <property type="molecule type" value="Genomic_DNA"/>
</dbReference>